<dbReference type="Proteomes" id="UP000002156">
    <property type="component" value="Chromosome"/>
</dbReference>
<dbReference type="EMBL" id="CP000924">
    <property type="protein sequence ID" value="ABY95278.1"/>
    <property type="molecule type" value="Genomic_DNA"/>
</dbReference>
<accession>B0KB90</accession>
<dbReference type="KEGG" id="tpd:Teth39_1636"/>
<dbReference type="STRING" id="340099.Teth39_1636"/>
<dbReference type="HOGENOM" id="CLU_3141697_0_0_9"/>
<gene>
    <name evidence="1" type="ordered locus">Teth39_1636</name>
</gene>
<evidence type="ECO:0000313" key="1">
    <source>
        <dbReference type="EMBL" id="ABY95278.1"/>
    </source>
</evidence>
<dbReference type="AlphaFoldDB" id="B0KB90"/>
<dbReference type="eggNOG" id="COG2452">
    <property type="taxonomic scope" value="Bacteria"/>
</dbReference>
<evidence type="ECO:0000313" key="2">
    <source>
        <dbReference type="Proteomes" id="UP000002156"/>
    </source>
</evidence>
<proteinExistence type="predicted"/>
<name>B0KB90_THEP3</name>
<protein>
    <submittedName>
        <fullName evidence="1">Uncharacterized protein</fullName>
    </submittedName>
</protein>
<organism evidence="1 2">
    <name type="scientific">Thermoanaerobacter pseudethanolicus (strain ATCC 33223 / 39E)</name>
    <name type="common">Clostridium thermohydrosulfuricum</name>
    <dbReference type="NCBI Taxonomy" id="340099"/>
    <lineage>
        <taxon>Bacteria</taxon>
        <taxon>Bacillati</taxon>
        <taxon>Bacillota</taxon>
        <taxon>Clostridia</taxon>
        <taxon>Thermoanaerobacterales</taxon>
        <taxon>Thermoanaerobacteraceae</taxon>
        <taxon>Thermoanaerobacter</taxon>
    </lineage>
</organism>
<keyword evidence="2" id="KW-1185">Reference proteome</keyword>
<reference evidence="2" key="1">
    <citation type="submission" date="2008-01" db="EMBL/GenBank/DDBJ databases">
        <title>Complete sequence of Thermoanaerobacter pseudethanolicus 39E.</title>
        <authorList>
            <person name="Copeland A."/>
            <person name="Lucas S."/>
            <person name="Lapidus A."/>
            <person name="Barry K."/>
            <person name="Glavina del Rio T."/>
            <person name="Dalin E."/>
            <person name="Tice H."/>
            <person name="Pitluck S."/>
            <person name="Bruce D."/>
            <person name="Goodwin L."/>
            <person name="Saunders E."/>
            <person name="Brettin T."/>
            <person name="Detter J.C."/>
            <person name="Han C."/>
            <person name="Schmutz J."/>
            <person name="Larimer F."/>
            <person name="Land M."/>
            <person name="Hauser L."/>
            <person name="Kyrpides N."/>
            <person name="Lykidis A."/>
            <person name="Hemme C."/>
            <person name="Fields M.W."/>
            <person name="He Z."/>
            <person name="Zhou J."/>
            <person name="Richardson P."/>
        </authorList>
    </citation>
    <scope>NUCLEOTIDE SEQUENCE [LARGE SCALE GENOMIC DNA]</scope>
    <source>
        <strain evidence="2">ATCC 33223 / DSM 2355 / 39E</strain>
    </source>
</reference>
<sequence>MSEVGDEKLDAQEIFEEIVNFIHYYNMKLYSKRKIKKIKEILENGRWKR</sequence>